<evidence type="ECO:0000313" key="1">
    <source>
        <dbReference type="EMBL" id="CAH1191688.1"/>
    </source>
</evidence>
<dbReference type="RefSeq" id="WP_236329816.1">
    <property type="nucleotide sequence ID" value="NZ_CAKMMG010000001.1"/>
</dbReference>
<sequence length="73" mass="8500">MEEVRIQKNDRAVSFRVIEDVGEYIVFDMSMTGPARNRTSYSGGVFQEAWQAVEEILGEISIPEELRKYAHRY</sequence>
<name>A0ABM9BQN4_9BACL</name>
<proteinExistence type="predicted"/>
<keyword evidence="2" id="KW-1185">Reference proteome</keyword>
<gene>
    <name evidence="1" type="ORF">PAECIP111892_00710</name>
</gene>
<comment type="caution">
    <text evidence="1">The sequence shown here is derived from an EMBL/GenBank/DDBJ whole genome shotgun (WGS) entry which is preliminary data.</text>
</comment>
<reference evidence="1" key="1">
    <citation type="submission" date="2022-01" db="EMBL/GenBank/DDBJ databases">
        <authorList>
            <person name="Criscuolo A."/>
        </authorList>
    </citation>
    <scope>NUCLEOTIDE SEQUENCE</scope>
    <source>
        <strain evidence="1">CIP111892</strain>
    </source>
</reference>
<dbReference type="EMBL" id="CAKMMG010000001">
    <property type="protein sequence ID" value="CAH1191688.1"/>
    <property type="molecule type" value="Genomic_DNA"/>
</dbReference>
<dbReference type="Proteomes" id="UP000838324">
    <property type="component" value="Unassembled WGS sequence"/>
</dbReference>
<evidence type="ECO:0000313" key="2">
    <source>
        <dbReference type="Proteomes" id="UP000838324"/>
    </source>
</evidence>
<accession>A0ABM9BQN4</accession>
<organism evidence="1 2">
    <name type="scientific">Paenibacillus auburnensis</name>
    <dbReference type="NCBI Taxonomy" id="2905649"/>
    <lineage>
        <taxon>Bacteria</taxon>
        <taxon>Bacillati</taxon>
        <taxon>Bacillota</taxon>
        <taxon>Bacilli</taxon>
        <taxon>Bacillales</taxon>
        <taxon>Paenibacillaceae</taxon>
        <taxon>Paenibacillus</taxon>
    </lineage>
</organism>
<protein>
    <submittedName>
        <fullName evidence="1">Uncharacterized protein</fullName>
    </submittedName>
</protein>